<dbReference type="InterPro" id="IPR036942">
    <property type="entry name" value="Beta-barrel_TonB_sf"/>
</dbReference>
<dbReference type="OrthoDB" id="1094723at2"/>
<evidence type="ECO:0000256" key="7">
    <source>
        <dbReference type="PROSITE-ProRule" id="PRU01360"/>
    </source>
</evidence>
<evidence type="ECO:0000313" key="10">
    <source>
        <dbReference type="EMBL" id="SCC60848.1"/>
    </source>
</evidence>
<keyword evidence="6 7" id="KW-0998">Cell outer membrane</keyword>
<evidence type="ECO:0000313" key="11">
    <source>
        <dbReference type="Proteomes" id="UP000242818"/>
    </source>
</evidence>
<sequence>MDFTAYPKPYAIIVPSSLHRTSGKSTKKSLFAMARTYLRSHRTDAASIVLAMKLTIVLLITALLHVQGAVVAQTVTFSGENMPVKKIFQLIKQQTGYVIFYNQDMLANSKAVSVKVKDMPLQDLLAVISKDQPFSFEMKANTKTIVLAPKTAASANVGILAPLELTQPVQGRVTDSATGAAMPGASIRVRGKQRNATTDVQGRFQILADPGDVLIVSYVGYGTVAYTVKKESKLINVIMAPGVSSINNVVVTGIFNKAKESYTGAARVITAKELQNFQGRNIFVTIGNIDPSFYVLPDNSFGSDPNHLPDIQLRGTRNLPNIDQLQGSTAAAINTPLIILDGFPTTLQRMMDLNNNEIASITLLKDGSATALYGSRGANGVIVITTKEPVGGKLRLTYRGGVNLSMPDLSSYHLLNARDKLELERRSGYYESTTKNAAQNIGLQQYYNQIKGLVESGVNTDWMAKPLRTELDQNHSLRLEGGDNAFRYALEGQYNKINGVMKGSGRETINATVDLSYRLGKLNFRNSLTIGSMKSNESPWGSFGDYAKLNPYWSPYDSTGHVVKNFLPFNWDYWTQSTHGVVPYANPMYDATLHTFNRSAYTSVTNNFQLEYTPVKHLLLRGGMGITTQSNTSDDFKPADHSDFANYSDADLLRKGSYAYGSGKSFNYTGNITANYSNVFNSVHSLTIGAAADINEDKSSNYIFNAEGFPDASIDFIGMALQYQQNSTPSGSEATTRRIGILANANYIYDERYFADLAFREDGASQFGSDRRFAPFWSAGVGWNLQYESFIKDNFTFIDRLKVRASYGVTGNQQFAAYQPLATYTYITNDRYKNWLGATQTALGNPDLQWQKTGKYDGGIEAELFKGRITFQADIYKEKTSNLLSSLELPYANGFTSYIENIGQLKQTGWELMATVMLLRKDTRHIYWSVTGNIANNKDKIIQLSQAMKAANEKLALETDGNTPNTIIREGASQNTIYAVRSLGIDPSTGKELYLNRNHEVTYTWSAADRVAVGLSQPKYRGNFSTLFRYGGFSFNASFGFRFGGQLYNQTLIDKVEDADRFLNVDQRVFTDRWQKPGDKTFFRGLNETLRIYPSSRFVQNESTLTCQNMNFSYDVVNRVWLSHIGMKALTLSANTGEVFYLSSVRQERGLDYPFTRQVSMSLFATF</sequence>
<evidence type="ECO:0000259" key="9">
    <source>
        <dbReference type="Pfam" id="PF07715"/>
    </source>
</evidence>
<dbReference type="InterPro" id="IPR037066">
    <property type="entry name" value="Plug_dom_sf"/>
</dbReference>
<dbReference type="Pfam" id="PF07715">
    <property type="entry name" value="Plug"/>
    <property type="match status" value="1"/>
</dbReference>
<dbReference type="InterPro" id="IPR039426">
    <property type="entry name" value="TonB-dep_rcpt-like"/>
</dbReference>
<dbReference type="PROSITE" id="PS52016">
    <property type="entry name" value="TONB_DEPENDENT_REC_3"/>
    <property type="match status" value="1"/>
</dbReference>
<evidence type="ECO:0000256" key="2">
    <source>
        <dbReference type="ARBA" id="ARBA00022448"/>
    </source>
</evidence>
<comment type="similarity">
    <text evidence="7">Belongs to the TonB-dependent receptor family.</text>
</comment>
<evidence type="ECO:0000256" key="4">
    <source>
        <dbReference type="ARBA" id="ARBA00022692"/>
    </source>
</evidence>
<keyword evidence="4 7" id="KW-0812">Transmembrane</keyword>
<feature type="domain" description="TonB-dependent receptor plug" evidence="9">
    <location>
        <begin position="259"/>
        <end position="381"/>
    </location>
</feature>
<dbReference type="InterPro" id="IPR008969">
    <property type="entry name" value="CarboxyPept-like_regulatory"/>
</dbReference>
<dbReference type="NCBIfam" id="TIGR04057">
    <property type="entry name" value="SusC_RagA_signa"/>
    <property type="match status" value="1"/>
</dbReference>
<dbReference type="GO" id="GO:0009279">
    <property type="term" value="C:cell outer membrane"/>
    <property type="evidence" value="ECO:0007669"/>
    <property type="project" value="UniProtKB-SubCell"/>
</dbReference>
<comment type="subcellular location">
    <subcellularLocation>
        <location evidence="1 7">Cell outer membrane</location>
        <topology evidence="1 7">Multi-pass membrane protein</topology>
    </subcellularLocation>
</comment>
<evidence type="ECO:0000256" key="8">
    <source>
        <dbReference type="SAM" id="Phobius"/>
    </source>
</evidence>
<evidence type="ECO:0000256" key="5">
    <source>
        <dbReference type="ARBA" id="ARBA00023136"/>
    </source>
</evidence>
<dbReference type="STRING" id="1335309.GA0116948_11836"/>
<dbReference type="InterPro" id="IPR023996">
    <property type="entry name" value="TonB-dep_OMP_SusC/RagA"/>
</dbReference>
<keyword evidence="5 7" id="KW-0472">Membrane</keyword>
<dbReference type="Pfam" id="PF13715">
    <property type="entry name" value="CarbopepD_reg_2"/>
    <property type="match status" value="1"/>
</dbReference>
<keyword evidence="8" id="KW-1133">Transmembrane helix</keyword>
<dbReference type="NCBIfam" id="TIGR04056">
    <property type="entry name" value="OMP_RagA_SusC"/>
    <property type="match status" value="1"/>
</dbReference>
<evidence type="ECO:0000256" key="1">
    <source>
        <dbReference type="ARBA" id="ARBA00004571"/>
    </source>
</evidence>
<reference evidence="10 11" key="1">
    <citation type="submission" date="2016-08" db="EMBL/GenBank/DDBJ databases">
        <authorList>
            <person name="Seilhamer J.J."/>
        </authorList>
    </citation>
    <scope>NUCLEOTIDE SEQUENCE [LARGE SCALE GENOMIC DNA]</scope>
    <source>
        <strain evidence="10 11">A37T2</strain>
    </source>
</reference>
<dbReference type="InterPro" id="IPR023997">
    <property type="entry name" value="TonB-dep_OMP_SusC/RagA_CS"/>
</dbReference>
<keyword evidence="2 7" id="KW-0813">Transport</keyword>
<dbReference type="Gene3D" id="2.170.130.10">
    <property type="entry name" value="TonB-dependent receptor, plug domain"/>
    <property type="match status" value="1"/>
</dbReference>
<dbReference type="SUPFAM" id="SSF49464">
    <property type="entry name" value="Carboxypeptidase regulatory domain-like"/>
    <property type="match status" value="1"/>
</dbReference>
<evidence type="ECO:0000256" key="6">
    <source>
        <dbReference type="ARBA" id="ARBA00023237"/>
    </source>
</evidence>
<dbReference type="AlphaFoldDB" id="A0A1C4FY33"/>
<protein>
    <submittedName>
        <fullName evidence="10">TonB-linked outer membrane protein, SusC/RagA family</fullName>
    </submittedName>
</protein>
<organism evidence="10 11">
    <name type="scientific">Chitinophaga costaii</name>
    <dbReference type="NCBI Taxonomy" id="1335309"/>
    <lineage>
        <taxon>Bacteria</taxon>
        <taxon>Pseudomonadati</taxon>
        <taxon>Bacteroidota</taxon>
        <taxon>Chitinophagia</taxon>
        <taxon>Chitinophagales</taxon>
        <taxon>Chitinophagaceae</taxon>
        <taxon>Chitinophaga</taxon>
    </lineage>
</organism>
<keyword evidence="11" id="KW-1185">Reference proteome</keyword>
<evidence type="ECO:0000256" key="3">
    <source>
        <dbReference type="ARBA" id="ARBA00022452"/>
    </source>
</evidence>
<name>A0A1C4FY33_9BACT</name>
<dbReference type="InterPro" id="IPR012910">
    <property type="entry name" value="Plug_dom"/>
</dbReference>
<dbReference type="Gene3D" id="2.40.170.20">
    <property type="entry name" value="TonB-dependent receptor, beta-barrel domain"/>
    <property type="match status" value="1"/>
</dbReference>
<accession>A0A1C4FY33</accession>
<gene>
    <name evidence="10" type="ORF">GA0116948_11836</name>
</gene>
<dbReference type="EMBL" id="FMAR01000018">
    <property type="protein sequence ID" value="SCC60848.1"/>
    <property type="molecule type" value="Genomic_DNA"/>
</dbReference>
<feature type="transmembrane region" description="Helical" evidence="8">
    <location>
        <begin position="45"/>
        <end position="66"/>
    </location>
</feature>
<dbReference type="Gene3D" id="2.60.40.1120">
    <property type="entry name" value="Carboxypeptidase-like, regulatory domain"/>
    <property type="match status" value="1"/>
</dbReference>
<keyword evidence="3 7" id="KW-1134">Transmembrane beta strand</keyword>
<proteinExistence type="inferred from homology"/>
<dbReference type="Proteomes" id="UP000242818">
    <property type="component" value="Unassembled WGS sequence"/>
</dbReference>
<dbReference type="SUPFAM" id="SSF56935">
    <property type="entry name" value="Porins"/>
    <property type="match status" value="1"/>
</dbReference>